<proteinExistence type="predicted"/>
<evidence type="ECO:0000313" key="2">
    <source>
        <dbReference type="Proteomes" id="UP001153555"/>
    </source>
</evidence>
<sequence length="535" mass="58344">AAARCRMSEELLSAAEEAACCGGCGLLRLDSRCLRARVCSAWGGAATAELAVTKGCRGAASRWLGRGGLRRLRLTLRRNWAGLDGYDGYSDGTPRVPIALLRGGLLTAAQIAGKRRERATIISAPSSFLRHNEPRCKPSMELFLQASLVWPEVSFAVVVVAVDRFPDNLLSSVQASCNENICSAPTDTLHGASCHSYGIPAYPRRALAAVAGVGELGHLLPSSSGVRISSSCFYLKLEPPWIDMKSFSYTPHNHELPTSGDPQVERLSCFYNTIRQLNTRVFACMRLHSCHTPSTHQTSYTTLWWWKNNASRRWHDQIGLMRVPFNRLKEDSLSLGSVQYYRQGQPGCSWLNDGLRLKAGILFGSAALAWARRNHCEGVATMAKGCCTVSNVGGAAVRGGGGSLLRWLWLAAARLTVAEGWGLLDVGRSCDGGARGDKRLQRCCFTVARTRRTASATFNAPTELGGARRLRWVLRRNSSGPDSVASWRAAHCCANRWKTQRMGGDLSDDDGAELGRGEGDDRRTAGEELLLWVVM</sequence>
<comment type="caution">
    <text evidence="1">The sequence shown here is derived from an EMBL/GenBank/DDBJ whole genome shotgun (WGS) entry which is preliminary data.</text>
</comment>
<feature type="non-terminal residue" evidence="1">
    <location>
        <position position="1"/>
    </location>
</feature>
<dbReference type="AlphaFoldDB" id="A0A9N7NCM0"/>
<keyword evidence="2" id="KW-1185">Reference proteome</keyword>
<protein>
    <submittedName>
        <fullName evidence="1">Uncharacterized protein</fullName>
    </submittedName>
</protein>
<evidence type="ECO:0000313" key="1">
    <source>
        <dbReference type="EMBL" id="CAA0827954.1"/>
    </source>
</evidence>
<gene>
    <name evidence="1" type="ORF">SHERM_23649</name>
</gene>
<reference evidence="1" key="1">
    <citation type="submission" date="2019-12" db="EMBL/GenBank/DDBJ databases">
        <authorList>
            <person name="Scholes J."/>
        </authorList>
    </citation>
    <scope>NUCLEOTIDE SEQUENCE</scope>
</reference>
<name>A0A9N7NCM0_STRHE</name>
<dbReference type="EMBL" id="CACSLK010027752">
    <property type="protein sequence ID" value="CAA0827954.1"/>
    <property type="molecule type" value="Genomic_DNA"/>
</dbReference>
<accession>A0A9N7NCM0</accession>
<organism evidence="1 2">
    <name type="scientific">Striga hermonthica</name>
    <name type="common">Purple witchweed</name>
    <name type="synonym">Buchnera hermonthica</name>
    <dbReference type="NCBI Taxonomy" id="68872"/>
    <lineage>
        <taxon>Eukaryota</taxon>
        <taxon>Viridiplantae</taxon>
        <taxon>Streptophyta</taxon>
        <taxon>Embryophyta</taxon>
        <taxon>Tracheophyta</taxon>
        <taxon>Spermatophyta</taxon>
        <taxon>Magnoliopsida</taxon>
        <taxon>eudicotyledons</taxon>
        <taxon>Gunneridae</taxon>
        <taxon>Pentapetalae</taxon>
        <taxon>asterids</taxon>
        <taxon>lamiids</taxon>
        <taxon>Lamiales</taxon>
        <taxon>Orobanchaceae</taxon>
        <taxon>Buchnereae</taxon>
        <taxon>Striga</taxon>
    </lineage>
</organism>
<dbReference type="Proteomes" id="UP001153555">
    <property type="component" value="Unassembled WGS sequence"/>
</dbReference>
<feature type="non-terminal residue" evidence="1">
    <location>
        <position position="535"/>
    </location>
</feature>